<sequence>MSVAAQTQRPRRPPTSVTLLDSRCTAAAGPDSPDAPALRGAYVDTVVRVSDIISSTSDISSLVTLLSIAYQVQSPGPSADDPLNTLMRTLSADRLADVTTPDFPRGFSRAEVVDSFTRFLSPVLNGLTGLVDFEQAVDATRDPFAFRRFWTLNSRNLLAEATAGNAPAATTVPVSFVDTFVHHPDAKKLALTRERGLLALVPYDVEPGDEVWTVSQLSRPVVVRRTGTADGQGETDDGGQTTCQVLGESYVHGLCDSEPPSGKGERYKDVDLPLSSLAVGLAGSIPT</sequence>
<dbReference type="EMBL" id="JAGPXD010000006">
    <property type="protein sequence ID" value="KAH7349608.1"/>
    <property type="molecule type" value="Genomic_DNA"/>
</dbReference>
<comment type="caution">
    <text evidence="1">The sequence shown here is derived from an EMBL/GenBank/DDBJ whole genome shotgun (WGS) entry which is preliminary data.</text>
</comment>
<name>A0A8K0WYP0_9PEZI</name>
<dbReference type="AlphaFoldDB" id="A0A8K0WYP0"/>
<evidence type="ECO:0000313" key="2">
    <source>
        <dbReference type="Proteomes" id="UP000813385"/>
    </source>
</evidence>
<evidence type="ECO:0000313" key="1">
    <source>
        <dbReference type="EMBL" id="KAH7349608.1"/>
    </source>
</evidence>
<organism evidence="1 2">
    <name type="scientific">Plectosphaerella cucumerina</name>
    <dbReference type="NCBI Taxonomy" id="40658"/>
    <lineage>
        <taxon>Eukaryota</taxon>
        <taxon>Fungi</taxon>
        <taxon>Dikarya</taxon>
        <taxon>Ascomycota</taxon>
        <taxon>Pezizomycotina</taxon>
        <taxon>Sordariomycetes</taxon>
        <taxon>Hypocreomycetidae</taxon>
        <taxon>Glomerellales</taxon>
        <taxon>Plectosphaerellaceae</taxon>
        <taxon>Plectosphaerella</taxon>
    </lineage>
</organism>
<gene>
    <name evidence="1" type="ORF">B0T11DRAFT_289552</name>
</gene>
<dbReference type="Proteomes" id="UP000813385">
    <property type="component" value="Unassembled WGS sequence"/>
</dbReference>
<reference evidence="1" key="1">
    <citation type="journal article" date="2021" name="Nat. Commun.">
        <title>Genetic determinants of endophytism in the Arabidopsis root mycobiome.</title>
        <authorList>
            <person name="Mesny F."/>
            <person name="Miyauchi S."/>
            <person name="Thiergart T."/>
            <person name="Pickel B."/>
            <person name="Atanasova L."/>
            <person name="Karlsson M."/>
            <person name="Huettel B."/>
            <person name="Barry K.W."/>
            <person name="Haridas S."/>
            <person name="Chen C."/>
            <person name="Bauer D."/>
            <person name="Andreopoulos W."/>
            <person name="Pangilinan J."/>
            <person name="LaButti K."/>
            <person name="Riley R."/>
            <person name="Lipzen A."/>
            <person name="Clum A."/>
            <person name="Drula E."/>
            <person name="Henrissat B."/>
            <person name="Kohler A."/>
            <person name="Grigoriev I.V."/>
            <person name="Martin F.M."/>
            <person name="Hacquard S."/>
        </authorList>
    </citation>
    <scope>NUCLEOTIDE SEQUENCE</scope>
    <source>
        <strain evidence="1">MPI-CAGE-AT-0016</strain>
    </source>
</reference>
<accession>A0A8K0WYP0</accession>
<dbReference type="OrthoDB" id="4809847at2759"/>
<protein>
    <submittedName>
        <fullName evidence="1">Uncharacterized protein</fullName>
    </submittedName>
</protein>
<keyword evidence="2" id="KW-1185">Reference proteome</keyword>
<proteinExistence type="predicted"/>